<dbReference type="Proteomes" id="UP001501637">
    <property type="component" value="Unassembled WGS sequence"/>
</dbReference>
<dbReference type="Pfam" id="PF12802">
    <property type="entry name" value="MarR_2"/>
    <property type="match status" value="1"/>
</dbReference>
<dbReference type="InterPro" id="IPR000835">
    <property type="entry name" value="HTH_MarR-typ"/>
</dbReference>
<reference evidence="3" key="1">
    <citation type="journal article" date="2019" name="Int. J. Syst. Evol. Microbiol.">
        <title>The Global Catalogue of Microorganisms (GCM) 10K type strain sequencing project: providing services to taxonomists for standard genome sequencing and annotation.</title>
        <authorList>
            <consortium name="The Broad Institute Genomics Platform"/>
            <consortium name="The Broad Institute Genome Sequencing Center for Infectious Disease"/>
            <person name="Wu L."/>
            <person name="Ma J."/>
        </authorList>
    </citation>
    <scope>NUCLEOTIDE SEQUENCE [LARGE SCALE GENOMIC DNA]</scope>
    <source>
        <strain evidence="3">JCM 9092</strain>
    </source>
</reference>
<name>A0ABP6NKR2_9ACTN</name>
<gene>
    <name evidence="2" type="ORF">GCM10010449_82200</name>
</gene>
<organism evidence="2 3">
    <name type="scientific">Streptomyces rectiviolaceus</name>
    <dbReference type="NCBI Taxonomy" id="332591"/>
    <lineage>
        <taxon>Bacteria</taxon>
        <taxon>Bacillati</taxon>
        <taxon>Actinomycetota</taxon>
        <taxon>Actinomycetes</taxon>
        <taxon>Kitasatosporales</taxon>
        <taxon>Streptomycetaceae</taxon>
        <taxon>Streptomyces</taxon>
    </lineage>
</organism>
<sequence>MSADRTPDQVREQQDLLSRTALGVFRLNGQFLSVADELAKPGGLTAAWWQVLGAVLREPLPVAGIARAMGITRQSVQRIADLLVRRGLAEYVPNPAHRRAKLLRPTDEGLTAVRKIGPGHADMAARLSQALGEEEFAETVRVLERLSGVLAETVTEADTEQPATEP</sequence>
<comment type="caution">
    <text evidence="2">The sequence shown here is derived from an EMBL/GenBank/DDBJ whole genome shotgun (WGS) entry which is preliminary data.</text>
</comment>
<keyword evidence="3" id="KW-1185">Reference proteome</keyword>
<evidence type="ECO:0000259" key="1">
    <source>
        <dbReference type="PROSITE" id="PS50995"/>
    </source>
</evidence>
<accession>A0ABP6NKR2</accession>
<feature type="domain" description="HTH marR-type" evidence="1">
    <location>
        <begin position="14"/>
        <end position="148"/>
    </location>
</feature>
<dbReference type="Gene3D" id="1.10.10.10">
    <property type="entry name" value="Winged helix-like DNA-binding domain superfamily/Winged helix DNA-binding domain"/>
    <property type="match status" value="1"/>
</dbReference>
<proteinExistence type="predicted"/>
<evidence type="ECO:0000313" key="2">
    <source>
        <dbReference type="EMBL" id="GAA3151413.1"/>
    </source>
</evidence>
<evidence type="ECO:0000313" key="3">
    <source>
        <dbReference type="Proteomes" id="UP001501637"/>
    </source>
</evidence>
<dbReference type="RefSeq" id="WP_344530487.1">
    <property type="nucleotide sequence ID" value="NZ_BAAAUG010000219.1"/>
</dbReference>
<dbReference type="InterPro" id="IPR036390">
    <property type="entry name" value="WH_DNA-bd_sf"/>
</dbReference>
<dbReference type="PANTHER" id="PTHR33164">
    <property type="entry name" value="TRANSCRIPTIONAL REGULATOR, MARR FAMILY"/>
    <property type="match status" value="1"/>
</dbReference>
<dbReference type="PANTHER" id="PTHR33164:SF99">
    <property type="entry name" value="MARR FAMILY REGULATORY PROTEIN"/>
    <property type="match status" value="1"/>
</dbReference>
<dbReference type="InterPro" id="IPR036388">
    <property type="entry name" value="WH-like_DNA-bd_sf"/>
</dbReference>
<dbReference type="InterPro" id="IPR039422">
    <property type="entry name" value="MarR/SlyA-like"/>
</dbReference>
<dbReference type="SMART" id="SM00347">
    <property type="entry name" value="HTH_MARR"/>
    <property type="match status" value="1"/>
</dbReference>
<protein>
    <submittedName>
        <fullName evidence="2">MarR family transcriptional regulator</fullName>
    </submittedName>
</protein>
<dbReference type="PROSITE" id="PS50995">
    <property type="entry name" value="HTH_MARR_2"/>
    <property type="match status" value="1"/>
</dbReference>
<dbReference type="SUPFAM" id="SSF46785">
    <property type="entry name" value="Winged helix' DNA-binding domain"/>
    <property type="match status" value="1"/>
</dbReference>
<dbReference type="EMBL" id="BAAAUG010000219">
    <property type="protein sequence ID" value="GAA3151413.1"/>
    <property type="molecule type" value="Genomic_DNA"/>
</dbReference>